<keyword evidence="1" id="KW-0175">Coiled coil</keyword>
<dbReference type="Gene3D" id="3.30.2350.10">
    <property type="entry name" value="Pseudouridine synthase"/>
    <property type="match status" value="1"/>
</dbReference>
<dbReference type="Proteomes" id="UP001189429">
    <property type="component" value="Unassembled WGS sequence"/>
</dbReference>
<gene>
    <name evidence="4" type="ORF">PCOR1329_LOCUS37739</name>
</gene>
<accession>A0ABN9TCE2</accession>
<dbReference type="InterPro" id="IPR020103">
    <property type="entry name" value="PsdUridine_synth_cat_dom_sf"/>
</dbReference>
<evidence type="ECO:0000256" key="1">
    <source>
        <dbReference type="SAM" id="Coils"/>
    </source>
</evidence>
<sequence>MPLAPGRARVLGWGACCEAAAARHPPGDAQAKTIQAMQKQLDALLKDKEKDNKQQVQSAPPGSGGGSGNGGPSFKEVINFLQAKGIQGELVASVTAAQQREVAEHPPSVVTARWRVENLRKKNEKLEQQLRKLQERRAALDEEEAAIKASVESLRRDLSQAEGVYAKVSATDLGDLVKITGAALDESLHEDAEVRAALAVLDKRQKEAVAARGFDDLERFWDHNVVDVDWSEEIGFAVPSLLPRPVQRPFGVIGIAGSCGGSPTGPLLGVGDTGSSEGVPIFGSGVGFFGCDGLFFAWLKSPDKIISAQSWARRNGYQVSLGKALSTGDGPLQSSGGVGILVAGEIASRPLDLPGLGRFDGRIVGRVINAGFDQGLEIYSVYLVNDIGAPLFPHCPVLLRLGNLCQTAVVQQQTRFKPFSTALMGPLPQERDIQWSDPLDSDLDSLAREWFGEAEARLVEIHGISDLKGYVGRSAGPQSRKVPLAALLERDHRRRFSKQTVCWISFEALLKKAKAISAGNPGAKGRALLGSWKLKLFDILEDLQLTEEGPTKAQLHTIVMAASGEGPWNDDVNGAICKECTRRQRLDAASLLAKWKEWAKSAVSGGGKAAHAFSKQQVSSVFFREVCQMILGFQWLVRPQCKSLSMCGIRCGFELAAGPHRAPGKFLPTSLPFPRSAVASRCAGGALRGAPAREALAVRWAFGLLGRRCLEIAEVPEIEPRAVHRPLAVGKEVLCTSHKDKDATDETDRHGIVDTFADFYEVVYRHLAETVPSVALDLGDILVVQKPPGWEAERTGADGAAVVDLGLARQIPDFLRSLEGPRRRHPISSDPDHHFGLLHRLDVPSSGLLLAARSYEAYYVLAAQLASGRLARDYLVLCHGRAPPGRVAVWAAVEWERGHPTVSDGKYTSPGTFQADLAWCPRNFLHRCRLVFGDTSGTAREAVEPLPADLRGALAACSFQDSASAAAVRRLLQGGVPAGWPDEE</sequence>
<comment type="caution">
    <text evidence="4">The sequence shown here is derived from an EMBL/GenBank/DDBJ whole genome shotgun (WGS) entry which is preliminary data.</text>
</comment>
<feature type="compositionally biased region" description="Gly residues" evidence="2">
    <location>
        <begin position="62"/>
        <end position="71"/>
    </location>
</feature>
<dbReference type="Pfam" id="PF00849">
    <property type="entry name" value="PseudoU_synth_2"/>
    <property type="match status" value="1"/>
</dbReference>
<evidence type="ECO:0000256" key="2">
    <source>
        <dbReference type="SAM" id="MobiDB-lite"/>
    </source>
</evidence>
<feature type="domain" description="Pseudouridine synthase RsuA/RluA-like" evidence="3">
    <location>
        <begin position="781"/>
        <end position="885"/>
    </location>
</feature>
<keyword evidence="5" id="KW-1185">Reference proteome</keyword>
<evidence type="ECO:0000313" key="4">
    <source>
        <dbReference type="EMBL" id="CAK0843370.1"/>
    </source>
</evidence>
<reference evidence="4" key="1">
    <citation type="submission" date="2023-10" db="EMBL/GenBank/DDBJ databases">
        <authorList>
            <person name="Chen Y."/>
            <person name="Shah S."/>
            <person name="Dougan E. K."/>
            <person name="Thang M."/>
            <person name="Chan C."/>
        </authorList>
    </citation>
    <scope>NUCLEOTIDE SEQUENCE [LARGE SCALE GENOMIC DNA]</scope>
</reference>
<dbReference type="InterPro" id="IPR006145">
    <property type="entry name" value="PsdUridine_synth_RsuA/RluA"/>
</dbReference>
<feature type="region of interest" description="Disordered" evidence="2">
    <location>
        <begin position="49"/>
        <end position="74"/>
    </location>
</feature>
<evidence type="ECO:0000259" key="3">
    <source>
        <dbReference type="Pfam" id="PF00849"/>
    </source>
</evidence>
<proteinExistence type="predicted"/>
<feature type="coiled-coil region" evidence="1">
    <location>
        <begin position="109"/>
        <end position="150"/>
    </location>
</feature>
<dbReference type="EMBL" id="CAUYUJ010014574">
    <property type="protein sequence ID" value="CAK0843370.1"/>
    <property type="molecule type" value="Genomic_DNA"/>
</dbReference>
<dbReference type="SUPFAM" id="SSF55120">
    <property type="entry name" value="Pseudouridine synthase"/>
    <property type="match status" value="1"/>
</dbReference>
<organism evidence="4 5">
    <name type="scientific">Prorocentrum cordatum</name>
    <dbReference type="NCBI Taxonomy" id="2364126"/>
    <lineage>
        <taxon>Eukaryota</taxon>
        <taxon>Sar</taxon>
        <taxon>Alveolata</taxon>
        <taxon>Dinophyceae</taxon>
        <taxon>Prorocentrales</taxon>
        <taxon>Prorocentraceae</taxon>
        <taxon>Prorocentrum</taxon>
    </lineage>
</organism>
<protein>
    <recommendedName>
        <fullName evidence="3">Pseudouridine synthase RsuA/RluA-like domain-containing protein</fullName>
    </recommendedName>
</protein>
<evidence type="ECO:0000313" key="5">
    <source>
        <dbReference type="Proteomes" id="UP001189429"/>
    </source>
</evidence>
<name>A0ABN9TCE2_9DINO</name>